<evidence type="ECO:0000256" key="9">
    <source>
        <dbReference type="RuleBase" id="RU362118"/>
    </source>
</evidence>
<evidence type="ECO:0000313" key="10">
    <source>
        <dbReference type="EMBL" id="SJZ84855.1"/>
    </source>
</evidence>
<dbReference type="Proteomes" id="UP000189941">
    <property type="component" value="Unassembled WGS sequence"/>
</dbReference>
<gene>
    <name evidence="10" type="ORF">SAMN02746011_01916</name>
</gene>
<evidence type="ECO:0000313" key="11">
    <source>
        <dbReference type="Proteomes" id="UP000189941"/>
    </source>
</evidence>
<dbReference type="InterPro" id="IPR000277">
    <property type="entry name" value="Cys/Met-Metab_PyrdxlP-dep_enz"/>
</dbReference>
<dbReference type="InterPro" id="IPR015424">
    <property type="entry name" value="PyrdxlP-dep_Trfase"/>
</dbReference>
<proteinExistence type="inferred from homology"/>
<dbReference type="GO" id="GO:0047982">
    <property type="term" value="F:homocysteine desulfhydrase activity"/>
    <property type="evidence" value="ECO:0007669"/>
    <property type="project" value="UniProtKB-EC"/>
</dbReference>
<dbReference type="SUPFAM" id="SSF53383">
    <property type="entry name" value="PLP-dependent transferases"/>
    <property type="match status" value="1"/>
</dbReference>
<dbReference type="PROSITE" id="PS00868">
    <property type="entry name" value="CYS_MET_METAB_PP"/>
    <property type="match status" value="1"/>
</dbReference>
<dbReference type="GO" id="GO:0019346">
    <property type="term" value="P:transsulfuration"/>
    <property type="evidence" value="ECO:0007669"/>
    <property type="project" value="InterPro"/>
</dbReference>
<dbReference type="EMBL" id="FUWO01000026">
    <property type="protein sequence ID" value="SJZ84855.1"/>
    <property type="molecule type" value="Genomic_DNA"/>
</dbReference>
<evidence type="ECO:0000256" key="1">
    <source>
        <dbReference type="ARBA" id="ARBA00001933"/>
    </source>
</evidence>
<dbReference type="Gene3D" id="3.40.640.10">
    <property type="entry name" value="Type I PLP-dependent aspartate aminotransferase-like (Major domain)"/>
    <property type="match status" value="1"/>
</dbReference>
<dbReference type="GO" id="GO:0005737">
    <property type="term" value="C:cytoplasm"/>
    <property type="evidence" value="ECO:0007669"/>
    <property type="project" value="TreeGrafter"/>
</dbReference>
<dbReference type="GO" id="GO:0030170">
    <property type="term" value="F:pyridoxal phosphate binding"/>
    <property type="evidence" value="ECO:0007669"/>
    <property type="project" value="InterPro"/>
</dbReference>
<dbReference type="PANTHER" id="PTHR11808">
    <property type="entry name" value="TRANS-SULFURATION ENZYME FAMILY MEMBER"/>
    <property type="match status" value="1"/>
</dbReference>
<evidence type="ECO:0000256" key="4">
    <source>
        <dbReference type="ARBA" id="ARBA00047175"/>
    </source>
</evidence>
<dbReference type="Pfam" id="PF01053">
    <property type="entry name" value="Cys_Met_Meta_PP"/>
    <property type="match status" value="1"/>
</dbReference>
<keyword evidence="3 8" id="KW-0663">Pyridoxal phosphate</keyword>
<dbReference type="GO" id="GO:0018826">
    <property type="term" value="F:methionine gamma-lyase activity"/>
    <property type="evidence" value="ECO:0007669"/>
    <property type="project" value="UniProtKB-EC"/>
</dbReference>
<comment type="cofactor">
    <cofactor evidence="1 9">
        <name>pyridoxal 5'-phosphate</name>
        <dbReference type="ChEBI" id="CHEBI:597326"/>
    </cofactor>
</comment>
<evidence type="ECO:0000256" key="2">
    <source>
        <dbReference type="ARBA" id="ARBA00009077"/>
    </source>
</evidence>
<sequence>MTHSIFTQLVQLGNRKDPVTGSVSSPIHLSTTFAHPGLGQSTGYDYSRTKNPTRDTLEEGLAILEGGVQAIVTSSGMSALQLVFQLFKPGAVIFVSRDLYGGSFRYFDHLEELGLASFAYFDTEEELADLVVAYDKVDGIFIETPTNPLMREVDIVSIAKVSKEAQALLIVDNTLLTPLRQKPLDLGADLVIHSGTKFLTGHNDILAGVVVAKTAELGEKLYWLSNTTGPTLSPFDCWLFIRSLKTLAVRFDRQEATARELVNWLEDEDRIQSTLYAGQGAMISIRLASEEFVGPFLEALKVFTYAESLGGVESLITYPTTQTHADIPEDLRESYGLTPDLLRLSIGLEDPKDLIQDIKAALDAVEG</sequence>
<comment type="catalytic activity">
    <reaction evidence="6">
        <text>L-homocysteine + H2O = 2-oxobutanoate + hydrogen sulfide + NH4(+) + H(+)</text>
        <dbReference type="Rhea" id="RHEA:14501"/>
        <dbReference type="ChEBI" id="CHEBI:15377"/>
        <dbReference type="ChEBI" id="CHEBI:15378"/>
        <dbReference type="ChEBI" id="CHEBI:16763"/>
        <dbReference type="ChEBI" id="CHEBI:28938"/>
        <dbReference type="ChEBI" id="CHEBI:29919"/>
        <dbReference type="ChEBI" id="CHEBI:58199"/>
        <dbReference type="EC" id="4.4.1.2"/>
    </reaction>
    <physiologicalReaction direction="left-to-right" evidence="6">
        <dbReference type="Rhea" id="RHEA:14502"/>
    </physiologicalReaction>
</comment>
<dbReference type="InterPro" id="IPR015421">
    <property type="entry name" value="PyrdxlP-dep_Trfase_major"/>
</dbReference>
<dbReference type="InterPro" id="IPR054542">
    <property type="entry name" value="Cys_met_metab_PP"/>
</dbReference>
<organism evidence="10 11">
    <name type="scientific">Globicatella sulfidifaciens DSM 15739</name>
    <dbReference type="NCBI Taxonomy" id="1121925"/>
    <lineage>
        <taxon>Bacteria</taxon>
        <taxon>Bacillati</taxon>
        <taxon>Bacillota</taxon>
        <taxon>Bacilli</taxon>
        <taxon>Lactobacillales</taxon>
        <taxon>Aerococcaceae</taxon>
        <taxon>Globicatella</taxon>
    </lineage>
</organism>
<evidence type="ECO:0000256" key="5">
    <source>
        <dbReference type="ARBA" id="ARBA00047199"/>
    </source>
</evidence>
<dbReference type="Gene3D" id="3.90.1150.10">
    <property type="entry name" value="Aspartate Aminotransferase, domain 1"/>
    <property type="match status" value="1"/>
</dbReference>
<evidence type="ECO:0000256" key="3">
    <source>
        <dbReference type="ARBA" id="ARBA00022898"/>
    </source>
</evidence>
<evidence type="ECO:0000256" key="8">
    <source>
        <dbReference type="PIRSR" id="PIRSR001434-2"/>
    </source>
</evidence>
<dbReference type="STRING" id="1121925.SAMN02746011_01916"/>
<evidence type="ECO:0000256" key="7">
    <source>
        <dbReference type="ARBA" id="ARBA00052699"/>
    </source>
</evidence>
<reference evidence="11" key="1">
    <citation type="submission" date="2017-02" db="EMBL/GenBank/DDBJ databases">
        <authorList>
            <person name="Varghese N."/>
            <person name="Submissions S."/>
        </authorList>
    </citation>
    <scope>NUCLEOTIDE SEQUENCE [LARGE SCALE GENOMIC DNA]</scope>
    <source>
        <strain evidence="11">DSM 15739</strain>
    </source>
</reference>
<dbReference type="InterPro" id="IPR015422">
    <property type="entry name" value="PyrdxlP-dep_Trfase_small"/>
</dbReference>
<dbReference type="FunFam" id="3.40.640.10:FF:000046">
    <property type="entry name" value="Cystathionine gamma-lyase"/>
    <property type="match status" value="1"/>
</dbReference>
<keyword evidence="11" id="KW-1185">Reference proteome</keyword>
<dbReference type="OrthoDB" id="9780685at2"/>
<dbReference type="EC" id="4.4.1.2" evidence="4"/>
<dbReference type="CDD" id="cd00614">
    <property type="entry name" value="CGS_like"/>
    <property type="match status" value="1"/>
</dbReference>
<dbReference type="AlphaFoldDB" id="A0A1T4P047"/>
<feature type="modified residue" description="N6-(pyridoxal phosphate)lysine" evidence="8">
    <location>
        <position position="197"/>
    </location>
</feature>
<dbReference type="FunFam" id="3.90.1150.10:FF:000070">
    <property type="entry name" value="Putative cystathionine gamma-synthase"/>
    <property type="match status" value="1"/>
</dbReference>
<name>A0A1T4P047_9LACT</name>
<protein>
    <recommendedName>
        <fullName evidence="4">homocysteine desulfhydrase</fullName>
        <ecNumber evidence="4">4.4.1.2</ecNumber>
    </recommendedName>
    <alternativeName>
        <fullName evidence="5">Homocysteine desulfhydrase</fullName>
    </alternativeName>
</protein>
<comment type="catalytic activity">
    <reaction evidence="7">
        <text>L-methionine + H2O = methanethiol + 2-oxobutanoate + NH4(+)</text>
        <dbReference type="Rhea" id="RHEA:23800"/>
        <dbReference type="ChEBI" id="CHEBI:15377"/>
        <dbReference type="ChEBI" id="CHEBI:16007"/>
        <dbReference type="ChEBI" id="CHEBI:16763"/>
        <dbReference type="ChEBI" id="CHEBI:28938"/>
        <dbReference type="ChEBI" id="CHEBI:57844"/>
        <dbReference type="EC" id="4.4.1.11"/>
    </reaction>
    <physiologicalReaction direction="left-to-right" evidence="7">
        <dbReference type="Rhea" id="RHEA:23801"/>
    </physiologicalReaction>
</comment>
<evidence type="ECO:0000256" key="6">
    <source>
        <dbReference type="ARBA" id="ARBA00048780"/>
    </source>
</evidence>
<accession>A0A1T4P047</accession>
<comment type="similarity">
    <text evidence="2 9">Belongs to the trans-sulfuration enzymes family.</text>
</comment>
<dbReference type="PANTHER" id="PTHR11808:SF90">
    <property type="entry name" value="CYSTATHIONINE GAMMA-SYNTHASE"/>
    <property type="match status" value="1"/>
</dbReference>
<dbReference type="RefSeq" id="WP_078756580.1">
    <property type="nucleotide sequence ID" value="NZ_FUWO01000026.1"/>
</dbReference>
<dbReference type="PIRSF" id="PIRSF001434">
    <property type="entry name" value="CGS"/>
    <property type="match status" value="1"/>
</dbReference>